<organism evidence="2 3">
    <name type="scientific">Cardiocondyla obscurior</name>
    <dbReference type="NCBI Taxonomy" id="286306"/>
    <lineage>
        <taxon>Eukaryota</taxon>
        <taxon>Metazoa</taxon>
        <taxon>Ecdysozoa</taxon>
        <taxon>Arthropoda</taxon>
        <taxon>Hexapoda</taxon>
        <taxon>Insecta</taxon>
        <taxon>Pterygota</taxon>
        <taxon>Neoptera</taxon>
        <taxon>Endopterygota</taxon>
        <taxon>Hymenoptera</taxon>
        <taxon>Apocrita</taxon>
        <taxon>Aculeata</taxon>
        <taxon>Formicoidea</taxon>
        <taxon>Formicidae</taxon>
        <taxon>Myrmicinae</taxon>
        <taxon>Cardiocondyla</taxon>
    </lineage>
</organism>
<feature type="domain" description="Ribosomal protein mS38 C-terminal" evidence="1">
    <location>
        <begin position="114"/>
        <end position="147"/>
    </location>
</feature>
<sequence length="225" mass="26423">MMIDTLCGLFRKIAVSRTSIITVARYSTQSSCLTCNTGSRQYETTQSIKFIPKTLNIDFGMPASGNLIKNIIQTPTIKIPPLQEPVKPLSIQYDFPIQEKSVDLPTNGIIIDKLAVNMLKLRRRKMKKHKRRKLQKKMKFIWEKLRIKREQKKEKMFQAELIAKVKEAQAFDAKEYVNERLTILNKTFEPRTFRGEILPPEMIKQLRAKKYERKEKLRNKPRLTL</sequence>
<name>A0AAW2FU42_9HYME</name>
<comment type="caution">
    <text evidence="2">The sequence shown here is derived from an EMBL/GenBank/DDBJ whole genome shotgun (WGS) entry which is preliminary data.</text>
</comment>
<reference evidence="2 3" key="1">
    <citation type="submission" date="2023-03" db="EMBL/GenBank/DDBJ databases">
        <title>High recombination rates correlate with genetic variation in Cardiocondyla obscurior ants.</title>
        <authorList>
            <person name="Errbii M."/>
        </authorList>
    </citation>
    <scope>NUCLEOTIDE SEQUENCE [LARGE SCALE GENOMIC DNA]</scope>
    <source>
        <strain evidence="2">Alpha-2009</strain>
        <tissue evidence="2">Whole body</tissue>
    </source>
</reference>
<dbReference type="SMART" id="SM01155">
    <property type="entry name" value="DUF1713"/>
    <property type="match status" value="1"/>
</dbReference>
<dbReference type="EMBL" id="JADYXP020000008">
    <property type="protein sequence ID" value="KAL0118983.1"/>
    <property type="molecule type" value="Genomic_DNA"/>
</dbReference>
<gene>
    <name evidence="2" type="ORF">PUN28_009545</name>
</gene>
<dbReference type="AlphaFoldDB" id="A0AAW2FU42"/>
<keyword evidence="3" id="KW-1185">Reference proteome</keyword>
<protein>
    <recommendedName>
        <fullName evidence="1">Ribosomal protein mS38 C-terminal domain-containing protein</fullName>
    </recommendedName>
</protein>
<evidence type="ECO:0000313" key="2">
    <source>
        <dbReference type="EMBL" id="KAL0118983.1"/>
    </source>
</evidence>
<proteinExistence type="predicted"/>
<accession>A0AAW2FU42</accession>
<evidence type="ECO:0000259" key="1">
    <source>
        <dbReference type="SMART" id="SM01155"/>
    </source>
</evidence>
<dbReference type="Proteomes" id="UP001430953">
    <property type="component" value="Unassembled WGS sequence"/>
</dbReference>
<evidence type="ECO:0000313" key="3">
    <source>
        <dbReference type="Proteomes" id="UP001430953"/>
    </source>
</evidence>
<dbReference type="InterPro" id="IPR013177">
    <property type="entry name" value="Ribosomal_mS38_C"/>
</dbReference>